<dbReference type="EMBL" id="BONG01000085">
    <property type="protein sequence ID" value="GIF94189.1"/>
    <property type="molecule type" value="Genomic_DNA"/>
</dbReference>
<evidence type="ECO:0000313" key="2">
    <source>
        <dbReference type="Proteomes" id="UP000619293"/>
    </source>
</evidence>
<organism evidence="1 2">
    <name type="scientific">Catellatospora chokoriensis</name>
    <dbReference type="NCBI Taxonomy" id="310353"/>
    <lineage>
        <taxon>Bacteria</taxon>
        <taxon>Bacillati</taxon>
        <taxon>Actinomycetota</taxon>
        <taxon>Actinomycetes</taxon>
        <taxon>Micromonosporales</taxon>
        <taxon>Micromonosporaceae</taxon>
        <taxon>Catellatospora</taxon>
    </lineage>
</organism>
<dbReference type="AlphaFoldDB" id="A0A8J3KDY8"/>
<evidence type="ECO:0000313" key="1">
    <source>
        <dbReference type="EMBL" id="GIF94189.1"/>
    </source>
</evidence>
<keyword evidence="2" id="KW-1185">Reference proteome</keyword>
<proteinExistence type="predicted"/>
<evidence type="ECO:0008006" key="3">
    <source>
        <dbReference type="Google" id="ProtNLM"/>
    </source>
</evidence>
<dbReference type="Proteomes" id="UP000619293">
    <property type="component" value="Unassembled WGS sequence"/>
</dbReference>
<dbReference type="RefSeq" id="WP_373311912.1">
    <property type="nucleotide sequence ID" value="NZ_BAAALB010000003.1"/>
</dbReference>
<reference evidence="1 2" key="1">
    <citation type="submission" date="2021-01" db="EMBL/GenBank/DDBJ databases">
        <title>Whole genome shotgun sequence of Catellatospora chokoriensis NBRC 107358.</title>
        <authorList>
            <person name="Komaki H."/>
            <person name="Tamura T."/>
        </authorList>
    </citation>
    <scope>NUCLEOTIDE SEQUENCE [LARGE SCALE GENOMIC DNA]</scope>
    <source>
        <strain evidence="1 2">NBRC 107358</strain>
    </source>
</reference>
<sequence length="230" mass="25071">MSIAYVLLHSPLVGPSTWAPVAQRLPNAVVPSFLHLAEAEPPFWPRVAETVAAAVAPLPPETEVVLVGHSNAGRFMPVVVDALDHTVRSCIFVDASLPARAGLTDAVAPALLEVVRRKAEGGLLPPWSQWWDGIDLAPLFPDAETMRAISDEEPRLPLSFFEQPIPVVAGWDDRPCHYLMFGPDGAQAQGDDHKAADARERGWRVEHMRGLHLHQLVDPDGVADMIRTMG</sequence>
<dbReference type="SUPFAM" id="SSF53474">
    <property type="entry name" value="alpha/beta-Hydrolases"/>
    <property type="match status" value="1"/>
</dbReference>
<accession>A0A8J3KDY8</accession>
<name>A0A8J3KDY8_9ACTN</name>
<dbReference type="Gene3D" id="3.40.50.1820">
    <property type="entry name" value="alpha/beta hydrolase"/>
    <property type="match status" value="1"/>
</dbReference>
<gene>
    <name evidence="1" type="ORF">Cch02nite_76330</name>
</gene>
<comment type="caution">
    <text evidence="1">The sequence shown here is derived from an EMBL/GenBank/DDBJ whole genome shotgun (WGS) entry which is preliminary data.</text>
</comment>
<dbReference type="InterPro" id="IPR029058">
    <property type="entry name" value="AB_hydrolase_fold"/>
</dbReference>
<protein>
    <recommendedName>
        <fullName evidence="3">Alpha/beta hydrolase family protein</fullName>
    </recommendedName>
</protein>